<organism evidence="9 10">
    <name type="scientific">Virgibacillus kapii</name>
    <dbReference type="NCBI Taxonomy" id="1638645"/>
    <lineage>
        <taxon>Bacteria</taxon>
        <taxon>Bacillati</taxon>
        <taxon>Bacillota</taxon>
        <taxon>Bacilli</taxon>
        <taxon>Bacillales</taxon>
        <taxon>Bacillaceae</taxon>
        <taxon>Virgibacillus</taxon>
    </lineage>
</organism>
<comment type="subcellular location">
    <subcellularLocation>
        <location evidence="1">Membrane</location>
    </subcellularLocation>
</comment>
<dbReference type="InterPro" id="IPR027094">
    <property type="entry name" value="Mitofusin_fam"/>
</dbReference>
<dbReference type="Proteomes" id="UP000634435">
    <property type="component" value="Unassembled WGS sequence"/>
</dbReference>
<feature type="region of interest" description="Disordered" evidence="7">
    <location>
        <begin position="568"/>
        <end position="589"/>
    </location>
</feature>
<evidence type="ECO:0000256" key="5">
    <source>
        <dbReference type="ARBA" id="ARBA00023136"/>
    </source>
</evidence>
<reference evidence="10" key="1">
    <citation type="journal article" date="2019" name="Int. J. Syst. Evol. Microbiol.">
        <title>The Global Catalogue of Microorganisms (GCM) 10K type strain sequencing project: providing services to taxonomists for standard genome sequencing and annotation.</title>
        <authorList>
            <consortium name="The Broad Institute Genomics Platform"/>
            <consortium name="The Broad Institute Genome Sequencing Center for Infectious Disease"/>
            <person name="Wu L."/>
            <person name="Ma J."/>
        </authorList>
    </citation>
    <scope>NUCLEOTIDE SEQUENCE [LARGE SCALE GENOMIC DNA]</scope>
    <source>
        <strain evidence="10">JCM 30071</strain>
    </source>
</reference>
<evidence type="ECO:0000256" key="4">
    <source>
        <dbReference type="ARBA" id="ARBA00023134"/>
    </source>
</evidence>
<feature type="domain" description="Dynamin N-terminal" evidence="8">
    <location>
        <begin position="635"/>
        <end position="859"/>
    </location>
</feature>
<dbReference type="PANTHER" id="PTHR10465:SF0">
    <property type="entry name" value="SARCALUMENIN"/>
    <property type="match status" value="1"/>
</dbReference>
<dbReference type="CDD" id="cd09912">
    <property type="entry name" value="DLP_2"/>
    <property type="match status" value="2"/>
</dbReference>
<keyword evidence="6" id="KW-0175">Coiled coil</keyword>
<dbReference type="Pfam" id="PF00350">
    <property type="entry name" value="Dynamin_N"/>
    <property type="match status" value="2"/>
</dbReference>
<evidence type="ECO:0000256" key="1">
    <source>
        <dbReference type="ARBA" id="ARBA00004370"/>
    </source>
</evidence>
<keyword evidence="4" id="KW-0342">GTP-binding</keyword>
<accession>A0ABQ2D4N0</accession>
<evidence type="ECO:0000256" key="2">
    <source>
        <dbReference type="ARBA" id="ARBA00022741"/>
    </source>
</evidence>
<name>A0ABQ2D4N0_9BACI</name>
<feature type="coiled-coil region" evidence="6">
    <location>
        <begin position="495"/>
        <end position="525"/>
    </location>
</feature>
<dbReference type="RefSeq" id="WP_188941980.1">
    <property type="nucleotide sequence ID" value="NZ_BMPN01000001.1"/>
</dbReference>
<keyword evidence="2" id="KW-0547">Nucleotide-binding</keyword>
<keyword evidence="3" id="KW-0378">Hydrolase</keyword>
<feature type="domain" description="Dynamin N-terminal" evidence="8">
    <location>
        <begin position="55"/>
        <end position="209"/>
    </location>
</feature>
<evidence type="ECO:0000256" key="3">
    <source>
        <dbReference type="ARBA" id="ARBA00022801"/>
    </source>
</evidence>
<keyword evidence="5" id="KW-0472">Membrane</keyword>
<keyword evidence="10" id="KW-1185">Reference proteome</keyword>
<dbReference type="InterPro" id="IPR027417">
    <property type="entry name" value="P-loop_NTPase"/>
</dbReference>
<dbReference type="InterPro" id="IPR045063">
    <property type="entry name" value="Dynamin_N"/>
</dbReference>
<proteinExistence type="predicted"/>
<evidence type="ECO:0000259" key="8">
    <source>
        <dbReference type="Pfam" id="PF00350"/>
    </source>
</evidence>
<gene>
    <name evidence="9" type="ORF">GCM10007111_04930</name>
</gene>
<dbReference type="EMBL" id="BMPN01000001">
    <property type="protein sequence ID" value="GGJ45929.1"/>
    <property type="molecule type" value="Genomic_DNA"/>
</dbReference>
<comment type="caution">
    <text evidence="9">The sequence shown here is derived from an EMBL/GenBank/DDBJ whole genome shotgun (WGS) entry which is preliminary data.</text>
</comment>
<feature type="coiled-coil region" evidence="6">
    <location>
        <begin position="309"/>
        <end position="336"/>
    </location>
</feature>
<dbReference type="PANTHER" id="PTHR10465">
    <property type="entry name" value="TRANSMEMBRANE GTPASE FZO1"/>
    <property type="match status" value="1"/>
</dbReference>
<evidence type="ECO:0000256" key="6">
    <source>
        <dbReference type="SAM" id="Coils"/>
    </source>
</evidence>
<sequence>MREEKMGRYVTMDSTEKLLHQLAALYQKILDNKDTEHAKKILDLYDKYKKQELMICFAGHFSAGKSSMINALLGKEILPNSPIPTSANIVKVMSGNGTLRVFYHHEQPVEYQEPYDMDMVKQYSTDKDTIRKLEIRSSQALLPKGTALIDTPGIDAADDADRLMTEASLHLMDALFYVMDYNHVQSEVNLQFLKDLQQKSIPFYIIINQIDKHQEEELAFKDFVASIKQTFDLWHIMPEKIFYSSLKDEDVPHNQFHQIKQQLQLLLTDNKQELLHSVHAVDNIINQHSAYLQSQYEDQLAMYRIKPEQQQELSKVKALEREINDWKNKEDHVKDVFFEELNQSLKNAYLMPADLRDKAASYLESKQRDFKVGLFGSKKKTEEEKRQRTEYFLNHLQQTADTSLQWKLRDKWMTMLKQYHLDDAKLHEVLQHFVISIDQKDIDKVMKQGATLNGDYVIHYTNDLAATIKSKYKQKANDLWEEIATHIQHTNKQTIDGLQQQLTNLQAVRSRLQNYAMVEEELEKKQIEIKQLWTEAQPSMTSSIQVMEDQLSELQQSIIQGQQLTKLSTKKSASNKGNDKEEEASTSIQSTNTVDGIIDALERTTNTIYHLPGFHSFVSDLHAKKSRLQDRSYTIALFGAFSAGKSSFANALLGEGVLPVSPNPTTATVNRINPVNQEFEHGTVQVKVKSQESLEKDIKTITQKFAPKVDQLPELIDWITEQELYLDDSLDYMYQAYLKAVVTGYQNMKHRINDTIALRLDDFPSYVTDETKACYLESIDLYYDCELTRQGIRLVDTPGADSVNARHTNVAFEYIKHADAILYVTYYNHALNRADKDFLMQLGRVKESFQLDKMFFIVNASDLAEDQQELELVMNYVKGQLEQLGIRFPRLYPISSRNSLGDKQNNKPLNPEMQHFEDAFHQFIHYDLTQLTIASAKWDIVRTYDQLTYYIESQRLDQQQKDTLKQEKDDKQRQIQEVITNYHTKTYLTQINQKIEKQLYYVMERLRIRFHDMFKETFNPTTITESGKQAKRQLWDSLQNLINYCESELIRELQAVSLRIESLMKELAQTVYAEISQTSKQIDRSFSLPGAEIMEIETPAFQGTLHDDIDLQQFERPLGSFKNTKSFFEKNEKEVMKETIYENFQPFAKRYIQDNQSMMESFYEGQWHGIIKEMKDNLSSELQQHVTNYLAMITSTISIETLSTKEQELKIIVDNIKKKDGES</sequence>
<evidence type="ECO:0000256" key="7">
    <source>
        <dbReference type="SAM" id="MobiDB-lite"/>
    </source>
</evidence>
<evidence type="ECO:0000313" key="9">
    <source>
        <dbReference type="EMBL" id="GGJ45929.1"/>
    </source>
</evidence>
<protein>
    <submittedName>
        <fullName evidence="9">GTPase</fullName>
    </submittedName>
</protein>
<evidence type="ECO:0000313" key="10">
    <source>
        <dbReference type="Proteomes" id="UP000634435"/>
    </source>
</evidence>
<dbReference type="SUPFAM" id="SSF52540">
    <property type="entry name" value="P-loop containing nucleoside triphosphate hydrolases"/>
    <property type="match status" value="2"/>
</dbReference>
<dbReference type="Gene3D" id="3.40.50.300">
    <property type="entry name" value="P-loop containing nucleotide triphosphate hydrolases"/>
    <property type="match status" value="2"/>
</dbReference>